<evidence type="ECO:0000256" key="1">
    <source>
        <dbReference type="SAM" id="Phobius"/>
    </source>
</evidence>
<sequence>MKIVFIFILGLAILVGAIILNIIASYLGLLSWFEFLKNPQKAGVASYVWLFIIYPLGLGLIAYLAYRILNLT</sequence>
<gene>
    <name evidence="2" type="ORF">COT81_05905</name>
</gene>
<proteinExistence type="predicted"/>
<keyword evidence="1" id="KW-0472">Membrane</keyword>
<keyword evidence="1" id="KW-1133">Transmembrane helix</keyword>
<keyword evidence="1" id="KW-0812">Transmembrane</keyword>
<evidence type="ECO:0000313" key="3">
    <source>
        <dbReference type="Proteomes" id="UP000230935"/>
    </source>
</evidence>
<dbReference type="EMBL" id="PEZZ01000050">
    <property type="protein sequence ID" value="PIS04551.1"/>
    <property type="molecule type" value="Genomic_DNA"/>
</dbReference>
<dbReference type="AlphaFoldDB" id="A0A2H0W223"/>
<feature type="transmembrane region" description="Helical" evidence="1">
    <location>
        <begin position="47"/>
        <end position="66"/>
    </location>
</feature>
<name>A0A2H0W223_9BACT</name>
<accession>A0A2H0W223</accession>
<comment type="caution">
    <text evidence="2">The sequence shown here is derived from an EMBL/GenBank/DDBJ whole genome shotgun (WGS) entry which is preliminary data.</text>
</comment>
<evidence type="ECO:0000313" key="2">
    <source>
        <dbReference type="EMBL" id="PIS04551.1"/>
    </source>
</evidence>
<dbReference type="Pfam" id="PF24717">
    <property type="entry name" value="DUF7672"/>
    <property type="match status" value="1"/>
</dbReference>
<organism evidence="2 3">
    <name type="scientific">Candidatus Buchananbacteria bacterium CG10_big_fil_rev_8_21_14_0_10_42_9</name>
    <dbReference type="NCBI Taxonomy" id="1974526"/>
    <lineage>
        <taxon>Bacteria</taxon>
        <taxon>Candidatus Buchananiibacteriota</taxon>
    </lineage>
</organism>
<dbReference type="InterPro" id="IPR056089">
    <property type="entry name" value="DUF7672"/>
</dbReference>
<reference evidence="3" key="1">
    <citation type="submission" date="2017-09" db="EMBL/GenBank/DDBJ databases">
        <title>Depth-based differentiation of microbial function through sediment-hosted aquifers and enrichment of novel symbionts in the deep terrestrial subsurface.</title>
        <authorList>
            <person name="Probst A.J."/>
            <person name="Ladd B."/>
            <person name="Jarett J.K."/>
            <person name="Geller-Mcgrath D.E."/>
            <person name="Sieber C.M.K."/>
            <person name="Emerson J.B."/>
            <person name="Anantharaman K."/>
            <person name="Thomas B.C."/>
            <person name="Malmstrom R."/>
            <person name="Stieglmeier M."/>
            <person name="Klingl A."/>
            <person name="Woyke T."/>
            <person name="Ryan C.M."/>
            <person name="Banfield J.F."/>
        </authorList>
    </citation>
    <scope>NUCLEOTIDE SEQUENCE [LARGE SCALE GENOMIC DNA]</scope>
</reference>
<dbReference type="Proteomes" id="UP000230935">
    <property type="component" value="Unassembled WGS sequence"/>
</dbReference>
<protein>
    <submittedName>
        <fullName evidence="2">Uncharacterized protein</fullName>
    </submittedName>
</protein>
<feature type="transmembrane region" description="Helical" evidence="1">
    <location>
        <begin position="7"/>
        <end position="27"/>
    </location>
</feature>